<evidence type="ECO:0000256" key="1">
    <source>
        <dbReference type="ARBA" id="ARBA00004192"/>
    </source>
</evidence>
<evidence type="ECO:0000256" key="11">
    <source>
        <dbReference type="ARBA" id="ARBA00033344"/>
    </source>
</evidence>
<dbReference type="EMBL" id="KR822812">
    <property type="protein sequence ID" value="AMK09229.1"/>
    <property type="molecule type" value="Viral_cRNA"/>
</dbReference>
<keyword evidence="9" id="KW-1035">Host cytoplasm</keyword>
<evidence type="ECO:0000313" key="14">
    <source>
        <dbReference type="EMBL" id="AMK09229.1"/>
    </source>
</evidence>
<evidence type="ECO:0000256" key="6">
    <source>
        <dbReference type="ARBA" id="ARBA00022844"/>
    </source>
</evidence>
<evidence type="ECO:0000256" key="10">
    <source>
        <dbReference type="ARBA" id="ARBA00023274"/>
    </source>
</evidence>
<dbReference type="InterPro" id="IPR023330">
    <property type="entry name" value="Rhabdovirus_ncapsid_N"/>
</dbReference>
<evidence type="ECO:0000256" key="2">
    <source>
        <dbReference type="ARBA" id="ARBA00004328"/>
    </source>
</evidence>
<evidence type="ECO:0000256" key="8">
    <source>
        <dbReference type="ARBA" id="ARBA00023086"/>
    </source>
</evidence>
<evidence type="ECO:0000256" key="5">
    <source>
        <dbReference type="ARBA" id="ARBA00022561"/>
    </source>
</evidence>
<keyword evidence="10" id="KW-0687">Ribonucleoprotein</keyword>
<name>A0A140D8K5_9RHAB</name>
<dbReference type="Gene3D" id="1.10.3610.10">
    <property type="entry name" value="Nucleoprotein"/>
    <property type="match status" value="1"/>
</dbReference>
<feature type="domain" description="Rhabdovirus nucleocapsid" evidence="13">
    <location>
        <begin position="43"/>
        <end position="441"/>
    </location>
</feature>
<evidence type="ECO:0000313" key="15">
    <source>
        <dbReference type="Proteomes" id="UP000146376"/>
    </source>
</evidence>
<evidence type="ECO:0000259" key="13">
    <source>
        <dbReference type="Pfam" id="PF00945"/>
    </source>
</evidence>
<dbReference type="GO" id="GO:0019029">
    <property type="term" value="C:helical viral capsid"/>
    <property type="evidence" value="ECO:0007669"/>
    <property type="project" value="UniProtKB-KW"/>
</dbReference>
<comment type="subcellular location">
    <subcellularLocation>
        <location evidence="1">Host cytoplasm</location>
    </subcellularLocation>
    <subcellularLocation>
        <location evidence="2">Virion</location>
    </subcellularLocation>
</comment>
<dbReference type="Proteomes" id="UP000146376">
    <property type="component" value="Genome"/>
</dbReference>
<dbReference type="GO" id="GO:0019013">
    <property type="term" value="C:viral nucleocapsid"/>
    <property type="evidence" value="ECO:0007669"/>
    <property type="project" value="UniProtKB-KW"/>
</dbReference>
<accession>A0A140D8K5</accession>
<evidence type="ECO:0000256" key="3">
    <source>
        <dbReference type="ARBA" id="ARBA00014389"/>
    </source>
</evidence>
<evidence type="ECO:0000256" key="9">
    <source>
        <dbReference type="ARBA" id="ARBA00023200"/>
    </source>
</evidence>
<keyword evidence="5" id="KW-0167">Capsid protein</keyword>
<dbReference type="GO" id="GO:0030430">
    <property type="term" value="C:host cell cytoplasm"/>
    <property type="evidence" value="ECO:0007669"/>
    <property type="project" value="UniProtKB-SubCell"/>
</dbReference>
<evidence type="ECO:0000256" key="4">
    <source>
        <dbReference type="ARBA" id="ARBA00022497"/>
    </source>
</evidence>
<organism evidence="14 15">
    <name type="scientific">Drosophila ananassae sigmavirus</name>
    <dbReference type="NCBI Taxonomy" id="1002359"/>
    <lineage>
        <taxon>Viruses</taxon>
        <taxon>Riboviria</taxon>
        <taxon>Orthornavirae</taxon>
        <taxon>Negarnaviricota</taxon>
        <taxon>Haploviricotina</taxon>
        <taxon>Monjiviricetes</taxon>
        <taxon>Mononegavirales</taxon>
        <taxon>Rhabdoviridae</taxon>
        <taxon>Alpharhabdovirinae</taxon>
        <taxon>Sigmavirus</taxon>
        <taxon>Sigmavirus ananassae</taxon>
    </lineage>
</organism>
<feature type="region of interest" description="Disordered" evidence="12">
    <location>
        <begin position="1"/>
        <end position="27"/>
    </location>
</feature>
<protein>
    <recommendedName>
        <fullName evidence="3">Nucleoprotein</fullName>
    </recommendedName>
    <alternativeName>
        <fullName evidence="11">Nucleocapsid protein</fullName>
    </alternativeName>
</protein>
<dbReference type="OrthoDB" id="22890at10239"/>
<dbReference type="KEGG" id="vg:37616327"/>
<dbReference type="InterPro" id="IPR035961">
    <property type="entry name" value="Rhabdovirus_nucleoprotein-like"/>
</dbReference>
<dbReference type="SUPFAM" id="SSF140809">
    <property type="entry name" value="Rhabdovirus nucleoprotein-like"/>
    <property type="match status" value="1"/>
</dbReference>
<proteinExistence type="predicted"/>
<dbReference type="GeneID" id="37616327"/>
<gene>
    <name evidence="14" type="primary">N</name>
</gene>
<keyword evidence="4" id="KW-1139">Helical capsid protein</keyword>
<dbReference type="Gene3D" id="1.10.3570.10">
    <property type="entry name" value="Rhabdovirus nucleocapsid protein like domain"/>
    <property type="match status" value="1"/>
</dbReference>
<feature type="compositionally biased region" description="Basic and acidic residues" evidence="12">
    <location>
        <begin position="1"/>
        <end position="10"/>
    </location>
</feature>
<dbReference type="InterPro" id="IPR000448">
    <property type="entry name" value="Rhabdo_ncapsid"/>
</dbReference>
<feature type="compositionally biased region" description="Polar residues" evidence="12">
    <location>
        <begin position="12"/>
        <end position="27"/>
    </location>
</feature>
<dbReference type="Pfam" id="PF00945">
    <property type="entry name" value="Rhabdo_ncap"/>
    <property type="match status" value="1"/>
</dbReference>
<dbReference type="GO" id="GO:0003723">
    <property type="term" value="F:RNA binding"/>
    <property type="evidence" value="ECO:0007669"/>
    <property type="project" value="UniProtKB-KW"/>
</dbReference>
<reference evidence="14 15" key="1">
    <citation type="journal article" date="2016" name="Virus Evol.">
        <title>The evolution, diversity and host associations of rhabdoviruses.</title>
        <authorList>
            <person name="Longdon B."/>
            <person name="Murray G.G.R."/>
            <person name="Palmer W.J."/>
            <person name="Day J.P."/>
            <person name="Parker D.J."/>
            <person name="Welch J.J."/>
            <person name="Obbard D.J."/>
            <person name="Jiggins F.M."/>
        </authorList>
    </citation>
    <scope>NUCLEOTIDE SEQUENCE [LARGE SCALE GENOMIC DNA]</scope>
    <source>
        <strain evidence="14">Kilifi Kenya</strain>
    </source>
</reference>
<dbReference type="InterPro" id="IPR023331">
    <property type="entry name" value="Rhabdovirus_ncapsid_C"/>
</dbReference>
<evidence type="ECO:0000256" key="7">
    <source>
        <dbReference type="ARBA" id="ARBA00022884"/>
    </source>
</evidence>
<dbReference type="GO" id="GO:1990904">
    <property type="term" value="C:ribonucleoprotein complex"/>
    <property type="evidence" value="ECO:0007669"/>
    <property type="project" value="UniProtKB-KW"/>
</dbReference>
<keyword evidence="8 14" id="KW-0543">Viral nucleoprotein</keyword>
<keyword evidence="6" id="KW-0946">Virion</keyword>
<dbReference type="RefSeq" id="YP_009505486.1">
    <property type="nucleotide sequence ID" value="NC_038279.1"/>
</dbReference>
<keyword evidence="7" id="KW-0694">RNA-binding</keyword>
<sequence length="475" mass="53664">MSAPMEEDHIPGSSNQNRQQPITKGEVTSSSIYKVTKEKVEFSSEPTAAEAVYPSAWFNNTKTKPTLIIPQCPPGQVYSVEVLRLNVVEHLLSGTLTKDIAMLYVYTELSRIEGTLSEDWTSFGVRIGLRDEKVTPFSPVTVKQEGNVVHLSPKSGECQYAYWALASILSVYRLSRTSYADYRSRMSESLKGQSEIVRPATALGYDEMSITYGAWKDDQNFRKMIATIDMFYVKFPGLQFDLIRFGTVSSRYKDCAALTSLFNLKHTMGVSKESQISLWIGNEVIANQFIRITKPGEEIDKVNSYFPYLIDFGLTIKSPYSSVLNANFYFFANTAAILMGNTRARNAVYHEIDSSSSTLMNSVLLGYAHAGRSMNSQMFFQSEEDLKLHEENSEMREALKATQIGVRVATDKEPEDRDASDWFDYMDKINWTYTDKMKLFNQSIKRTLADCRDGSLGNKLKALLPVPENSDRESL</sequence>
<evidence type="ECO:0000256" key="12">
    <source>
        <dbReference type="SAM" id="MobiDB-lite"/>
    </source>
</evidence>
<keyword evidence="15" id="KW-1185">Reference proteome</keyword>